<evidence type="ECO:0000256" key="3">
    <source>
        <dbReference type="ARBA" id="ARBA00022989"/>
    </source>
</evidence>
<keyword evidence="3 6" id="KW-1133">Transmembrane helix</keyword>
<dbReference type="SUPFAM" id="SSF58104">
    <property type="entry name" value="Methyl-accepting chemotaxis protein (MCP) signaling domain"/>
    <property type="match status" value="1"/>
</dbReference>
<dbReference type="PANTHER" id="PTHR43077:SF10">
    <property type="entry name" value="TRANSPORT PERMEASE PROTEIN"/>
    <property type="match status" value="1"/>
</dbReference>
<dbReference type="NCBIfam" id="TIGR03061">
    <property type="entry name" value="pip_yhgE_Nterm"/>
    <property type="match status" value="1"/>
</dbReference>
<keyword evidence="4 6" id="KW-0472">Membrane</keyword>
<dbReference type="AlphaFoldDB" id="A0A1I0YMQ4"/>
<feature type="transmembrane region" description="Helical" evidence="6">
    <location>
        <begin position="619"/>
        <end position="640"/>
    </location>
</feature>
<evidence type="ECO:0000256" key="1">
    <source>
        <dbReference type="ARBA" id="ARBA00004141"/>
    </source>
</evidence>
<evidence type="ECO:0000256" key="5">
    <source>
        <dbReference type="SAM" id="Coils"/>
    </source>
</evidence>
<keyword evidence="5" id="KW-0175">Coiled coil</keyword>
<proteinExistence type="predicted"/>
<dbReference type="InterPro" id="IPR017500">
    <property type="entry name" value="Phage_infect_YhgE_N"/>
</dbReference>
<dbReference type="Gene3D" id="3.40.1710.10">
    <property type="entry name" value="abc type-2 transporter like domain"/>
    <property type="match status" value="1"/>
</dbReference>
<dbReference type="InterPro" id="IPR013525">
    <property type="entry name" value="ABC2_TM"/>
</dbReference>
<feature type="transmembrane region" description="Helical" evidence="6">
    <location>
        <begin position="20"/>
        <end position="38"/>
    </location>
</feature>
<organism evidence="8 9">
    <name type="scientific">Clostridium frigidicarnis</name>
    <dbReference type="NCBI Taxonomy" id="84698"/>
    <lineage>
        <taxon>Bacteria</taxon>
        <taxon>Bacillati</taxon>
        <taxon>Bacillota</taxon>
        <taxon>Clostridia</taxon>
        <taxon>Eubacteriales</taxon>
        <taxon>Clostridiaceae</taxon>
        <taxon>Clostridium</taxon>
    </lineage>
</organism>
<feature type="domain" description="ABC-2 type transporter transmembrane" evidence="7">
    <location>
        <begin position="22"/>
        <end position="164"/>
    </location>
</feature>
<dbReference type="OrthoDB" id="9811483at2"/>
<dbReference type="GO" id="GO:0016020">
    <property type="term" value="C:membrane"/>
    <property type="evidence" value="ECO:0007669"/>
    <property type="project" value="UniProtKB-SubCell"/>
</dbReference>
<dbReference type="InterPro" id="IPR017501">
    <property type="entry name" value="Phage_infect_YhgE_C"/>
</dbReference>
<keyword evidence="9" id="KW-1185">Reference proteome</keyword>
<comment type="subcellular location">
    <subcellularLocation>
        <location evidence="1">Membrane</location>
        <topology evidence="1">Multi-pass membrane protein</topology>
    </subcellularLocation>
</comment>
<reference evidence="8 9" key="1">
    <citation type="submission" date="2016-10" db="EMBL/GenBank/DDBJ databases">
        <authorList>
            <person name="de Groot N.N."/>
        </authorList>
    </citation>
    <scope>NUCLEOTIDE SEQUENCE [LARGE SCALE GENOMIC DNA]</scope>
    <source>
        <strain evidence="8 9">DSM 12271</strain>
    </source>
</reference>
<evidence type="ECO:0000256" key="6">
    <source>
        <dbReference type="SAM" id="Phobius"/>
    </source>
</evidence>
<evidence type="ECO:0000256" key="2">
    <source>
        <dbReference type="ARBA" id="ARBA00022692"/>
    </source>
</evidence>
<feature type="domain" description="ABC-2 type transporter transmembrane" evidence="7">
    <location>
        <begin position="376"/>
        <end position="692"/>
    </location>
</feature>
<dbReference type="GO" id="GO:0140359">
    <property type="term" value="F:ABC-type transporter activity"/>
    <property type="evidence" value="ECO:0007669"/>
    <property type="project" value="InterPro"/>
</dbReference>
<evidence type="ECO:0000313" key="8">
    <source>
        <dbReference type="EMBL" id="SFB14614.1"/>
    </source>
</evidence>
<accession>A0A1I0YMQ4</accession>
<evidence type="ECO:0000256" key="4">
    <source>
        <dbReference type="ARBA" id="ARBA00023136"/>
    </source>
</evidence>
<feature type="transmembrane region" description="Helical" evidence="6">
    <location>
        <begin position="516"/>
        <end position="539"/>
    </location>
</feature>
<protein>
    <submittedName>
        <fullName evidence="8">YhgE/Pip N-terminal domain-containing protein/YhgE/Pip C-terminal domain-containing protein</fullName>
    </submittedName>
</protein>
<evidence type="ECO:0000259" key="7">
    <source>
        <dbReference type="Pfam" id="PF12698"/>
    </source>
</evidence>
<dbReference type="EMBL" id="FOKI01000014">
    <property type="protein sequence ID" value="SFB14614.1"/>
    <property type="molecule type" value="Genomic_DNA"/>
</dbReference>
<feature type="transmembrane region" description="Helical" evidence="6">
    <location>
        <begin position="590"/>
        <end position="612"/>
    </location>
</feature>
<dbReference type="InterPro" id="IPR051328">
    <property type="entry name" value="T7SS_ABC-Transporter"/>
</dbReference>
<dbReference type="PANTHER" id="PTHR43077">
    <property type="entry name" value="TRANSPORT PERMEASE YVFS-RELATED"/>
    <property type="match status" value="1"/>
</dbReference>
<dbReference type="RefSeq" id="WP_090041146.1">
    <property type="nucleotide sequence ID" value="NZ_FOKI01000014.1"/>
</dbReference>
<gene>
    <name evidence="8" type="ORF">SAMN04488528_101427</name>
</gene>
<dbReference type="Proteomes" id="UP000198619">
    <property type="component" value="Unassembled WGS sequence"/>
</dbReference>
<name>A0A1I0YMQ4_9CLOT</name>
<feature type="transmembrane region" description="Helical" evidence="6">
    <location>
        <begin position="677"/>
        <end position="694"/>
    </location>
</feature>
<feature type="transmembrane region" description="Helical" evidence="6">
    <location>
        <begin position="560"/>
        <end position="584"/>
    </location>
</feature>
<dbReference type="Pfam" id="PF12698">
    <property type="entry name" value="ABC2_membrane_3"/>
    <property type="match status" value="2"/>
</dbReference>
<dbReference type="NCBIfam" id="TIGR03062">
    <property type="entry name" value="pip_yhgE_Cterm"/>
    <property type="match status" value="1"/>
</dbReference>
<keyword evidence="2 6" id="KW-0812">Transmembrane</keyword>
<feature type="coiled-coil region" evidence="5">
    <location>
        <begin position="334"/>
        <end position="368"/>
    </location>
</feature>
<evidence type="ECO:0000313" key="9">
    <source>
        <dbReference type="Proteomes" id="UP000198619"/>
    </source>
</evidence>
<sequence length="717" mass="80232">MKNILKIYKRDMKSIVTNPIAIIVILALIFLPSLYAWFNIKSSWDPYSNTKGIAVAIVNNDIGSSFNEKEIHIGDEIIESLKTNEQMGWRFVDEKTAMDGVERGDYYASVIIPEDFSEKITSIINSKKIEKAKLNYYINEKLNAVAPKITSKGASSIQQEVTKNFIETVDGAILEAFNKIGEDLEEYRPKIGEFKSGIQELNDRMPEIKEKIDLVEKGIIKGEELTDSLQKNMPLIEETLNKGVELTNSFKDYSASTKENINSIAPTLKKDLQYSKTISDNINSLSGKLYELNASDEIQKVLNSLKNKSVVLRTMISNTKDIIDKINISNSPNLNILSELLGSKIKKLEQYENEIDSALVQIESGNQVAKETLDAINNISRDVSNGLEIAINDFDSKFLPEINSVADKIYDIASNSNVLAKEATSKIPDVKDLLNKISVIGEGGKEDVYKLQEKLPEVQVILKKLNDKINELDNAVDINELIRLLKTNPEEGKTFISSPVELEETSLFKIPNYGSAMAPFFTTLSLWVGGLILVSILSVEVPHEFKEKFKYYEIYFGKSLLFITISLLQALCVSLGDIYFLGTYTSNKTVFVLGSMFTGFIFMSIIYTFVSVFGSVGKVLGIIGLVIQLSASGGTFPIQVTPEFFQKVNPYLPFTYAIQLMREATGGVIWDVVRKDILILLIYVAISILIALVLKEPINKSSVKFVERFKESKLGEH</sequence>